<dbReference type="PATRIC" id="fig|1261.5.peg.1163"/>
<dbReference type="eggNOG" id="COG0451">
    <property type="taxonomic scope" value="Bacteria"/>
</dbReference>
<proteinExistence type="inferred from homology"/>
<sequence length="313" mass="35348">MKKILVTGATGQIGGDLISELSRIYGKDKVIGSARRKDPLDLDCNRYYSMDCRNLDDFYRIVKEEKVDTILHLAAILSAKGEEDPNLLWDINVNGLYNALEVSKEIGASLFVPSSIGAFGPSTPKDRTPQNTIQRPTTAYGVSKVTGELLCDYYHQKYGLDTRGVRFPGLISHKTLPGGGTTDYAVHIYYEAIKNKHYTSFIDKGTYMDMMYMPDAIDSIIKLMEADPDKLIDRNAFNVSSMSFEPEDIKRSIQKYIPEFTMDYDVDPIRQSIAGSWPNSLDTSQAKLQWGFKPRYDLDAMTKDMLDNLKNKI</sequence>
<dbReference type="GO" id="GO:0006567">
    <property type="term" value="P:L-threonine catabolic process"/>
    <property type="evidence" value="ECO:0007669"/>
    <property type="project" value="TreeGrafter"/>
</dbReference>
<dbReference type="InterPro" id="IPR001509">
    <property type="entry name" value="Epimerase_deHydtase"/>
</dbReference>
<comment type="similarity">
    <text evidence="1">Belongs to the NAD(P)-dependent epimerase/dehydratase family.</text>
</comment>
<evidence type="ECO:0000313" key="3">
    <source>
        <dbReference type="EMBL" id="KXI11837.1"/>
    </source>
</evidence>
<reference evidence="3 4" key="1">
    <citation type="submission" date="2016-02" db="EMBL/GenBank/DDBJ databases">
        <authorList>
            <person name="Wen L."/>
            <person name="He K."/>
            <person name="Yang H."/>
        </authorList>
    </citation>
    <scope>NUCLEOTIDE SEQUENCE [LARGE SCALE GENOMIC DNA]</scope>
    <source>
        <strain evidence="3 4">MJR8628A</strain>
    </source>
</reference>
<comment type="caution">
    <text evidence="3">The sequence shown here is derived from an EMBL/GenBank/DDBJ whole genome shotgun (WGS) entry which is preliminary data.</text>
</comment>
<dbReference type="AlphaFoldDB" id="A0A135YR16"/>
<dbReference type="PANTHER" id="PTHR42687:SF1">
    <property type="entry name" value="L-THREONINE 3-DEHYDROGENASE, MITOCHONDRIAL"/>
    <property type="match status" value="1"/>
</dbReference>
<dbReference type="InterPro" id="IPR051225">
    <property type="entry name" value="NAD(P)_epim/dehydratase"/>
</dbReference>
<dbReference type="STRING" id="1261.HMPREF3195_01161"/>
<name>A0A135YR16_9FIRM</name>
<dbReference type="EMBL" id="LSQZ01000062">
    <property type="protein sequence ID" value="KXI11837.1"/>
    <property type="molecule type" value="Genomic_DNA"/>
</dbReference>
<dbReference type="GO" id="GO:0008743">
    <property type="term" value="F:L-threonine 3-dehydrogenase activity"/>
    <property type="evidence" value="ECO:0007669"/>
    <property type="project" value="TreeGrafter"/>
</dbReference>
<evidence type="ECO:0000259" key="2">
    <source>
        <dbReference type="Pfam" id="PF01370"/>
    </source>
</evidence>
<dbReference type="InterPro" id="IPR036291">
    <property type="entry name" value="NAD(P)-bd_dom_sf"/>
</dbReference>
<accession>A0A135YR16</accession>
<feature type="domain" description="NAD-dependent epimerase/dehydratase" evidence="2">
    <location>
        <begin position="4"/>
        <end position="226"/>
    </location>
</feature>
<dbReference type="Proteomes" id="UP000070326">
    <property type="component" value="Unassembled WGS sequence"/>
</dbReference>
<evidence type="ECO:0000313" key="4">
    <source>
        <dbReference type="Proteomes" id="UP000070326"/>
    </source>
</evidence>
<dbReference type="SUPFAM" id="SSF51735">
    <property type="entry name" value="NAD(P)-binding Rossmann-fold domains"/>
    <property type="match status" value="1"/>
</dbReference>
<dbReference type="Gene3D" id="3.40.50.720">
    <property type="entry name" value="NAD(P)-binding Rossmann-like Domain"/>
    <property type="match status" value="1"/>
</dbReference>
<organism evidence="3 4">
    <name type="scientific">Peptostreptococcus anaerobius</name>
    <dbReference type="NCBI Taxonomy" id="1261"/>
    <lineage>
        <taxon>Bacteria</taxon>
        <taxon>Bacillati</taxon>
        <taxon>Bacillota</taxon>
        <taxon>Clostridia</taxon>
        <taxon>Peptostreptococcales</taxon>
        <taxon>Peptostreptococcaceae</taxon>
        <taxon>Peptostreptococcus</taxon>
    </lineage>
</organism>
<dbReference type="PANTHER" id="PTHR42687">
    <property type="entry name" value="L-THREONINE 3-DEHYDROGENASE"/>
    <property type="match status" value="1"/>
</dbReference>
<dbReference type="RefSeq" id="WP_021934698.1">
    <property type="nucleotide sequence ID" value="NZ_CP096607.1"/>
</dbReference>
<dbReference type="Pfam" id="PF01370">
    <property type="entry name" value="Epimerase"/>
    <property type="match status" value="1"/>
</dbReference>
<gene>
    <name evidence="3" type="ORF">HMPREF3195_01161</name>
</gene>
<evidence type="ECO:0000256" key="1">
    <source>
        <dbReference type="ARBA" id="ARBA00007637"/>
    </source>
</evidence>
<protein>
    <submittedName>
        <fullName evidence="3">NAD dependent epimerase/dehydratase family protein</fullName>
    </submittedName>
</protein>
<dbReference type="FunFam" id="3.40.50.720:FF:000077">
    <property type="entry name" value="L-threonine 3-dehydrogenase, mitochondrial"/>
    <property type="match status" value="1"/>
</dbReference>